<dbReference type="STRING" id="1423781.FD06_GL000468"/>
<evidence type="ECO:0000313" key="1">
    <source>
        <dbReference type="EMBL" id="KRM67749.1"/>
    </source>
</evidence>
<keyword evidence="2" id="KW-1185">Reference proteome</keyword>
<dbReference type="PATRIC" id="fig|1423781.4.peg.481"/>
<dbReference type="AlphaFoldDB" id="A0A0R2AM63"/>
<sequence>MSSNSDTISNILFYIQKNPEKAIFKSGQYKNSIQIFIPDDIKIGNTNLFFPKSRLRVNRMNTDFMENNNDLINYFYNLTNDEENNYTEVWVTTGHIINHHKFIIDLSFE</sequence>
<dbReference type="RefSeq" id="WP_054657008.1">
    <property type="nucleotide sequence ID" value="NZ_AYYQ01000035.1"/>
</dbReference>
<protein>
    <submittedName>
        <fullName evidence="1">Uncharacterized protein</fullName>
    </submittedName>
</protein>
<name>A0A0R2AM63_9LACO</name>
<reference evidence="1 2" key="1">
    <citation type="journal article" date="2015" name="Genome Announc.">
        <title>Expanding the biotechnology potential of lactobacilli through comparative genomics of 213 strains and associated genera.</title>
        <authorList>
            <person name="Sun Z."/>
            <person name="Harris H.M."/>
            <person name="McCann A."/>
            <person name="Guo C."/>
            <person name="Argimon S."/>
            <person name="Zhang W."/>
            <person name="Yang X."/>
            <person name="Jeffery I.B."/>
            <person name="Cooney J.C."/>
            <person name="Kagawa T.F."/>
            <person name="Liu W."/>
            <person name="Song Y."/>
            <person name="Salvetti E."/>
            <person name="Wrobel A."/>
            <person name="Rasinkangas P."/>
            <person name="Parkhill J."/>
            <person name="Rea M.C."/>
            <person name="O'Sullivan O."/>
            <person name="Ritari J."/>
            <person name="Douillard F.P."/>
            <person name="Paul Ross R."/>
            <person name="Yang R."/>
            <person name="Briner A.E."/>
            <person name="Felis G.E."/>
            <person name="de Vos W.M."/>
            <person name="Barrangou R."/>
            <person name="Klaenhammer T.R."/>
            <person name="Caufield P.W."/>
            <person name="Cui Y."/>
            <person name="Zhang H."/>
            <person name="O'Toole P.W."/>
        </authorList>
    </citation>
    <scope>NUCLEOTIDE SEQUENCE [LARGE SCALE GENOMIC DNA]</scope>
    <source>
        <strain evidence="1 2">DSM 23829</strain>
    </source>
</reference>
<gene>
    <name evidence="1" type="ORF">FD06_GL000468</name>
</gene>
<dbReference type="OrthoDB" id="2248079at2"/>
<dbReference type="Proteomes" id="UP000052012">
    <property type="component" value="Unassembled WGS sequence"/>
</dbReference>
<evidence type="ECO:0000313" key="2">
    <source>
        <dbReference type="Proteomes" id="UP000052012"/>
    </source>
</evidence>
<organism evidence="1 2">
    <name type="scientific">Apilactobacillus ozensis DSM 23829 = JCM 17196</name>
    <dbReference type="NCBI Taxonomy" id="1423781"/>
    <lineage>
        <taxon>Bacteria</taxon>
        <taxon>Bacillati</taxon>
        <taxon>Bacillota</taxon>
        <taxon>Bacilli</taxon>
        <taxon>Lactobacillales</taxon>
        <taxon>Lactobacillaceae</taxon>
        <taxon>Apilactobacillus</taxon>
    </lineage>
</organism>
<dbReference type="EMBL" id="AYYQ01000035">
    <property type="protein sequence ID" value="KRM67749.1"/>
    <property type="molecule type" value="Genomic_DNA"/>
</dbReference>
<proteinExistence type="predicted"/>
<comment type="caution">
    <text evidence="1">The sequence shown here is derived from an EMBL/GenBank/DDBJ whole genome shotgun (WGS) entry which is preliminary data.</text>
</comment>
<accession>A0A0R2AM63</accession>